<name>A0A385Q1W0_9FIRM</name>
<dbReference type="AlphaFoldDB" id="A0A385Q1W0"/>
<sequence length="132" mass="14939">MRKLGSWGKDLVFSVSSDKVLTFKKLNREVSSRWASHTPTFGKPKREFLGADLETITLDITLNAFLGVNITKTIKKLESALKIGRANYIVIGGKRIANYKFNLTKISEAYNVVYRDGFISEADITLTFTEYH</sequence>
<dbReference type="Proteomes" id="UP000265562">
    <property type="component" value="Chromosome"/>
</dbReference>
<reference evidence="1 2" key="1">
    <citation type="submission" date="2018-09" db="EMBL/GenBank/DDBJ databases">
        <title>Genome sequencing of Lachnoanaerobaculum umeaense DSM 23576.</title>
        <authorList>
            <person name="Kook J.-K."/>
            <person name="Park S.-N."/>
            <person name="Lim Y.K."/>
        </authorList>
    </citation>
    <scope>NUCLEOTIDE SEQUENCE [LARGE SCALE GENOMIC DNA]</scope>
    <source>
        <strain evidence="2">DSM 23576 \ CCUG 58757</strain>
    </source>
</reference>
<dbReference type="KEGG" id="lua:D4A81_09815"/>
<dbReference type="OrthoDB" id="9815316at2"/>
<dbReference type="Pfam" id="PF06995">
    <property type="entry name" value="Phage_P2_GpU"/>
    <property type="match status" value="1"/>
</dbReference>
<dbReference type="InterPro" id="IPR009734">
    <property type="entry name" value="Myoviridae_GpU"/>
</dbReference>
<evidence type="ECO:0000313" key="1">
    <source>
        <dbReference type="EMBL" id="AYB00206.1"/>
    </source>
</evidence>
<organism evidence="1 2">
    <name type="scientific">Lachnoanaerobaculum umeaense</name>
    <dbReference type="NCBI Taxonomy" id="617123"/>
    <lineage>
        <taxon>Bacteria</taxon>
        <taxon>Bacillati</taxon>
        <taxon>Bacillota</taxon>
        <taxon>Clostridia</taxon>
        <taxon>Lachnospirales</taxon>
        <taxon>Lachnospiraceae</taxon>
        <taxon>Lachnoanaerobaculum</taxon>
    </lineage>
</organism>
<dbReference type="EMBL" id="CP032364">
    <property type="protein sequence ID" value="AYB00206.1"/>
    <property type="molecule type" value="Genomic_DNA"/>
</dbReference>
<gene>
    <name evidence="1" type="ORF">D4A81_09815</name>
</gene>
<protein>
    <submittedName>
        <fullName evidence="1">Phage tail protein</fullName>
    </submittedName>
</protein>
<keyword evidence="2" id="KW-1185">Reference proteome</keyword>
<proteinExistence type="predicted"/>
<accession>A0A385Q1W0</accession>
<dbReference type="RefSeq" id="WP_111524805.1">
    <property type="nucleotide sequence ID" value="NZ_CP032364.1"/>
</dbReference>
<evidence type="ECO:0000313" key="2">
    <source>
        <dbReference type="Proteomes" id="UP000265562"/>
    </source>
</evidence>